<evidence type="ECO:0000256" key="1">
    <source>
        <dbReference type="SAM" id="MobiDB-lite"/>
    </source>
</evidence>
<feature type="region of interest" description="Disordered" evidence="1">
    <location>
        <begin position="431"/>
        <end position="454"/>
    </location>
</feature>
<dbReference type="Proteomes" id="UP001199816">
    <property type="component" value="Unassembled WGS sequence"/>
</dbReference>
<name>A0ABS8PMU3_9BACT</name>
<reference evidence="3 4" key="1">
    <citation type="submission" date="2021-11" db="EMBL/GenBank/DDBJ databases">
        <title>Genomic of Niabella pedocola.</title>
        <authorList>
            <person name="Wu T."/>
        </authorList>
    </citation>
    <scope>NUCLEOTIDE SEQUENCE [LARGE SCALE GENOMIC DNA]</scope>
    <source>
        <strain evidence="3 4">JCM 31011</strain>
    </source>
</reference>
<dbReference type="SUPFAM" id="SSF117074">
    <property type="entry name" value="Hypothetical protein PA1324"/>
    <property type="match status" value="1"/>
</dbReference>
<comment type="caution">
    <text evidence="3">The sequence shown here is derived from an EMBL/GenBank/DDBJ whole genome shotgun (WGS) entry which is preliminary data.</text>
</comment>
<feature type="transmembrane region" description="Helical" evidence="2">
    <location>
        <begin position="604"/>
        <end position="627"/>
    </location>
</feature>
<dbReference type="RefSeq" id="WP_231003384.1">
    <property type="nucleotide sequence ID" value="NZ_JAJNEC010000004.1"/>
</dbReference>
<accession>A0ABS8PMU3</accession>
<gene>
    <name evidence="3" type="ORF">LQ567_06540</name>
</gene>
<dbReference type="InterPro" id="IPR013783">
    <property type="entry name" value="Ig-like_fold"/>
</dbReference>
<dbReference type="Gene3D" id="2.60.40.10">
    <property type="entry name" value="Immunoglobulins"/>
    <property type="match status" value="1"/>
</dbReference>
<feature type="transmembrane region" description="Helical" evidence="2">
    <location>
        <begin position="6"/>
        <end position="25"/>
    </location>
</feature>
<feature type="compositionally biased region" description="Polar residues" evidence="1">
    <location>
        <begin position="431"/>
        <end position="447"/>
    </location>
</feature>
<keyword evidence="2" id="KW-0812">Transmembrane</keyword>
<keyword evidence="2" id="KW-0472">Membrane</keyword>
<evidence type="ECO:0000313" key="3">
    <source>
        <dbReference type="EMBL" id="MCD2422413.1"/>
    </source>
</evidence>
<dbReference type="EMBL" id="JAJNEC010000004">
    <property type="protein sequence ID" value="MCD2422413.1"/>
    <property type="molecule type" value="Genomic_DNA"/>
</dbReference>
<evidence type="ECO:0008006" key="5">
    <source>
        <dbReference type="Google" id="ProtNLM"/>
    </source>
</evidence>
<keyword evidence="4" id="KW-1185">Reference proteome</keyword>
<sequence length="689" mass="71681">MLNSYRSVINTGITCIWSLLFLFFTSPSFGQKSLKFENGGGPSGNGPTTSNQVVTMYNGDAGVYTPATTVTFSLSNQQYPSIQGANSPGVTFGGNVSSNTNTPGGLALYNLMNQLGSSQNSHYSTGGANPTINIANDYAVELFGCTDALINNDGSNKVPTNTKDIYFADLKLTFNRPVNNPVIHVTGLGGVLGNEGFTNSLELVDAYTVLKLAGSPYFDVSKGTHIYNSASRYGSSSSGTGPQFGASGSVKIAGDNITSLTFRVFLSGDGGGPNWSNTSGASGDAILVAVTMTTYNIGGKVFQDANGMGDNTVNGTGTNAGSLNAVLVDPATGNVVATVPVNADGTYSFTNIVAAGYTLAITKDAPVIGAHFPGVSLPEGWTSTGENNGARPGNDGRADGMLSLNLNDNISDANLAMEQQPVSENVSQRIPIPSSHTIPQGSITTPVKGTDPEDGALGNGDTVAITELPTNGTLLYDGNPVAAGQRIPNFDPRLLSFSNLQDGTSSTSFKYSVVDAAGKQSTTPATFTVSWDGNLPVVYKNVAARFSGGSLIIEWTTMTETGNDHFEIEASSDGSTFNSIGTVASKAPDGNSTKEIDYNFSKPATVALFFVAGTSVFGLLGLLLVALNRKNGIRWAAGIIMFVGFLGASCKKKESLSLQKNENVFVRIVQIDKDGKRGAVSKVVRVSSE</sequence>
<protein>
    <recommendedName>
        <fullName evidence="5">SD-repeat containing protein B domain-containing protein</fullName>
    </recommendedName>
</protein>
<keyword evidence="2" id="KW-1133">Transmembrane helix</keyword>
<proteinExistence type="predicted"/>
<evidence type="ECO:0000313" key="4">
    <source>
        <dbReference type="Proteomes" id="UP001199816"/>
    </source>
</evidence>
<evidence type="ECO:0000256" key="2">
    <source>
        <dbReference type="SAM" id="Phobius"/>
    </source>
</evidence>
<organism evidence="3 4">
    <name type="scientific">Niabella pedocola</name>
    <dbReference type="NCBI Taxonomy" id="1752077"/>
    <lineage>
        <taxon>Bacteria</taxon>
        <taxon>Pseudomonadati</taxon>
        <taxon>Bacteroidota</taxon>
        <taxon>Chitinophagia</taxon>
        <taxon>Chitinophagales</taxon>
        <taxon>Chitinophagaceae</taxon>
        <taxon>Niabella</taxon>
    </lineage>
</organism>